<evidence type="ECO:0000313" key="1">
    <source>
        <dbReference type="EMBL" id="QTH65297.1"/>
    </source>
</evidence>
<reference evidence="1" key="1">
    <citation type="submission" date="2021-03" db="EMBL/GenBank/DDBJ databases">
        <title>Description of Psychrosphaera ytuae sp. nov. isolated from deep sea sediment of South China Sea.</title>
        <authorList>
            <person name="Zhang J."/>
            <person name="Xu X.-D."/>
        </authorList>
    </citation>
    <scope>NUCLEOTIDE SEQUENCE</scope>
    <source>
        <strain evidence="1">MTZ26</strain>
    </source>
</reference>
<name>A0A975DDS0_9GAMM</name>
<proteinExistence type="predicted"/>
<accession>A0A975DDS0</accession>
<dbReference type="Proteomes" id="UP000682739">
    <property type="component" value="Chromosome"/>
</dbReference>
<evidence type="ECO:0000313" key="2">
    <source>
        <dbReference type="Proteomes" id="UP000682739"/>
    </source>
</evidence>
<protein>
    <submittedName>
        <fullName evidence="1">Transporter substrate-binding domain-containing protein</fullName>
    </submittedName>
</protein>
<sequence>MFGLIACCGGLQAENLKTSSSLQHTVRIVPDSKYDLGSHQYFSQVLKLSLQKTAAEFGPLSLQKVNQHLVQQRALQQLQSDGIIDVYWTVTTKQREKDAIPVRVPLLKGIMGYRVALIRAEKLDDFSQIHSELKLKQLIAGQGHDWPDFVILSDNGFEVLGTSVYDSLVDLLYKGRIDYYPRAINETIAEYAYFDSPELAIEPNFILYYPSYIFFFVAKNKPELAKRIELGLDRAMDDGSFEQLFKNYINIYEIKAQLNLDNRQVIKLKNNLLSEETLSIKAPGLIRLP</sequence>
<organism evidence="1 2">
    <name type="scientific">Psychrosphaera ytuae</name>
    <dbReference type="NCBI Taxonomy" id="2820710"/>
    <lineage>
        <taxon>Bacteria</taxon>
        <taxon>Pseudomonadati</taxon>
        <taxon>Pseudomonadota</taxon>
        <taxon>Gammaproteobacteria</taxon>
        <taxon>Alteromonadales</taxon>
        <taxon>Pseudoalteromonadaceae</taxon>
        <taxon>Psychrosphaera</taxon>
    </lineage>
</organism>
<keyword evidence="2" id="KW-1185">Reference proteome</keyword>
<dbReference type="SUPFAM" id="SSF53850">
    <property type="entry name" value="Periplasmic binding protein-like II"/>
    <property type="match status" value="1"/>
</dbReference>
<dbReference type="AlphaFoldDB" id="A0A975DDS0"/>
<gene>
    <name evidence="1" type="ORF">J1N51_05310</name>
</gene>
<dbReference type="Gene3D" id="3.40.190.10">
    <property type="entry name" value="Periplasmic binding protein-like II"/>
    <property type="match status" value="2"/>
</dbReference>
<dbReference type="EMBL" id="CP072110">
    <property type="protein sequence ID" value="QTH65297.1"/>
    <property type="molecule type" value="Genomic_DNA"/>
</dbReference>
<dbReference type="KEGG" id="psym:J1N51_05310"/>